<dbReference type="SUPFAM" id="SSF55957">
    <property type="entry name" value="Phosphoglucomutase, C-terminal domain"/>
    <property type="match status" value="1"/>
</dbReference>
<dbReference type="InterPro" id="IPR005845">
    <property type="entry name" value="A-D-PHexomutase_a/b/a-II"/>
</dbReference>
<comment type="pathway">
    <text evidence="3">Nucleotide-sugar biosynthesis; GDP-alpha-D-mannose biosynthesis; alpha-D-mannose 1-phosphate from D-fructose 6-phosphate: step 2/2.</text>
</comment>
<dbReference type="PRINTS" id="PR00509">
    <property type="entry name" value="PGMPMM"/>
</dbReference>
<dbReference type="PANTHER" id="PTHR43771:SF2">
    <property type="entry name" value="PHOSPHOMANNOMUTASE_PHOSPHOGLUCOMUTASE"/>
    <property type="match status" value="1"/>
</dbReference>
<keyword evidence="6" id="KW-0597">Phosphoprotein</keyword>
<comment type="catalytic activity">
    <reaction evidence="1">
        <text>alpha-D-mannose 1-phosphate = D-mannose 6-phosphate</text>
        <dbReference type="Rhea" id="RHEA:11140"/>
        <dbReference type="ChEBI" id="CHEBI:58409"/>
        <dbReference type="ChEBI" id="CHEBI:58735"/>
        <dbReference type="EC" id="5.4.2.8"/>
    </reaction>
</comment>
<evidence type="ECO:0000313" key="14">
    <source>
        <dbReference type="EMBL" id="MBF2735642.1"/>
    </source>
</evidence>
<evidence type="ECO:0000256" key="4">
    <source>
        <dbReference type="ARBA" id="ARBA00010231"/>
    </source>
</evidence>
<evidence type="ECO:0000256" key="6">
    <source>
        <dbReference type="ARBA" id="ARBA00022553"/>
    </source>
</evidence>
<dbReference type="GO" id="GO:0005975">
    <property type="term" value="P:carbohydrate metabolic process"/>
    <property type="evidence" value="ECO:0007669"/>
    <property type="project" value="InterPro"/>
</dbReference>
<evidence type="ECO:0000256" key="8">
    <source>
        <dbReference type="ARBA" id="ARBA00022842"/>
    </source>
</evidence>
<evidence type="ECO:0000256" key="2">
    <source>
        <dbReference type="ARBA" id="ARBA00001946"/>
    </source>
</evidence>
<dbReference type="Gene3D" id="3.30.310.50">
    <property type="entry name" value="Alpha-D-phosphohexomutase, C-terminal domain"/>
    <property type="match status" value="1"/>
</dbReference>
<keyword evidence="7" id="KW-0479">Metal-binding</keyword>
<dbReference type="AlphaFoldDB" id="A0A930UFV2"/>
<feature type="domain" description="Alpha-D-phosphohexomutase C-terminal" evidence="10">
    <location>
        <begin position="389"/>
        <end position="449"/>
    </location>
</feature>
<proteinExistence type="inferred from homology"/>
<dbReference type="InterPro" id="IPR036900">
    <property type="entry name" value="A-D-PHexomutase_C_sf"/>
</dbReference>
<comment type="caution">
    <text evidence="14">The sequence shown here is derived from an EMBL/GenBank/DDBJ whole genome shotgun (WGS) entry which is preliminary data.</text>
</comment>
<evidence type="ECO:0000256" key="5">
    <source>
        <dbReference type="ARBA" id="ARBA00012730"/>
    </source>
</evidence>
<dbReference type="EMBL" id="JADHEI010000046">
    <property type="protein sequence ID" value="MBF2735642.1"/>
    <property type="molecule type" value="Genomic_DNA"/>
</dbReference>
<dbReference type="CDD" id="cd03089">
    <property type="entry name" value="PMM_PGM"/>
    <property type="match status" value="1"/>
</dbReference>
<organism evidence="14 15">
    <name type="scientific">Candidatus Amphirhobacter heronislandensis</name>
    <dbReference type="NCBI Taxonomy" id="1732024"/>
    <lineage>
        <taxon>Bacteria</taxon>
        <taxon>Pseudomonadati</taxon>
        <taxon>Pseudomonadota</taxon>
        <taxon>Gammaproteobacteria</taxon>
        <taxon>Candidatus Tethybacterales</taxon>
        <taxon>Candidatus Tethybacteraceae</taxon>
        <taxon>Candidatus Amphirhobacter</taxon>
    </lineage>
</organism>
<name>A0A930UFV2_9GAMM</name>
<gene>
    <name evidence="14" type="ORF">ISN26_06170</name>
</gene>
<dbReference type="Pfam" id="PF00408">
    <property type="entry name" value="PGM_PMM_IV"/>
    <property type="match status" value="1"/>
</dbReference>
<dbReference type="InterPro" id="IPR005841">
    <property type="entry name" value="Alpha-D-phosphohexomutase_SF"/>
</dbReference>
<dbReference type="InterPro" id="IPR016055">
    <property type="entry name" value="A-D-PHexomutase_a/b/a-I/II/III"/>
</dbReference>
<dbReference type="Pfam" id="PF02878">
    <property type="entry name" value="PGM_PMM_I"/>
    <property type="match status" value="1"/>
</dbReference>
<dbReference type="InterPro" id="IPR005843">
    <property type="entry name" value="A-D-PHexomutase_C"/>
</dbReference>
<feature type="domain" description="Alpha-D-phosphohexomutase alpha/beta/alpha" evidence="13">
    <location>
        <begin position="258"/>
        <end position="361"/>
    </location>
</feature>
<evidence type="ECO:0000313" key="15">
    <source>
        <dbReference type="Proteomes" id="UP000604381"/>
    </source>
</evidence>
<evidence type="ECO:0000259" key="10">
    <source>
        <dbReference type="Pfam" id="PF00408"/>
    </source>
</evidence>
<dbReference type="InterPro" id="IPR005846">
    <property type="entry name" value="A-D-PHexomutase_a/b/a-III"/>
</dbReference>
<evidence type="ECO:0000256" key="1">
    <source>
        <dbReference type="ARBA" id="ARBA00000586"/>
    </source>
</evidence>
<dbReference type="SUPFAM" id="SSF53738">
    <property type="entry name" value="Phosphoglucomutase, first 3 domains"/>
    <property type="match status" value="3"/>
</dbReference>
<dbReference type="Pfam" id="PF02880">
    <property type="entry name" value="PGM_PMM_III"/>
    <property type="match status" value="1"/>
</dbReference>
<feature type="domain" description="Alpha-D-phosphohexomutase alpha/beta/alpha" evidence="12">
    <location>
        <begin position="166"/>
        <end position="249"/>
    </location>
</feature>
<evidence type="ECO:0000256" key="9">
    <source>
        <dbReference type="ARBA" id="ARBA00023235"/>
    </source>
</evidence>
<keyword evidence="9" id="KW-0413">Isomerase</keyword>
<dbReference type="Gene3D" id="3.40.120.10">
    <property type="entry name" value="Alpha-D-Glucose-1,6-Bisphosphate, subunit A, domain 3"/>
    <property type="match status" value="3"/>
</dbReference>
<evidence type="ECO:0000259" key="11">
    <source>
        <dbReference type="Pfam" id="PF02878"/>
    </source>
</evidence>
<comment type="similarity">
    <text evidence="4">Belongs to the phosphohexose mutase family.</text>
</comment>
<dbReference type="InterPro" id="IPR005844">
    <property type="entry name" value="A-D-PHexomutase_a/b/a-I"/>
</dbReference>
<dbReference type="GO" id="GO:0004615">
    <property type="term" value="F:phosphomannomutase activity"/>
    <property type="evidence" value="ECO:0007669"/>
    <property type="project" value="UniProtKB-EC"/>
</dbReference>
<protein>
    <recommendedName>
        <fullName evidence="5">phosphomannomutase</fullName>
        <ecNumber evidence="5">5.4.2.8</ecNumber>
    </recommendedName>
</protein>
<keyword evidence="15" id="KW-1185">Reference proteome</keyword>
<dbReference type="Proteomes" id="UP000604381">
    <property type="component" value="Unassembled WGS sequence"/>
</dbReference>
<evidence type="ECO:0000256" key="7">
    <source>
        <dbReference type="ARBA" id="ARBA00022723"/>
    </source>
</evidence>
<comment type="cofactor">
    <cofactor evidence="2">
        <name>Mg(2+)</name>
        <dbReference type="ChEBI" id="CHEBI:18420"/>
    </cofactor>
</comment>
<dbReference type="Pfam" id="PF02879">
    <property type="entry name" value="PGM_PMM_II"/>
    <property type="match status" value="1"/>
</dbReference>
<dbReference type="EC" id="5.4.2.8" evidence="5"/>
<evidence type="ECO:0000256" key="3">
    <source>
        <dbReference type="ARBA" id="ARBA00004699"/>
    </source>
</evidence>
<evidence type="ECO:0000259" key="13">
    <source>
        <dbReference type="Pfam" id="PF02880"/>
    </source>
</evidence>
<evidence type="ECO:0000259" key="12">
    <source>
        <dbReference type="Pfam" id="PF02879"/>
    </source>
</evidence>
<dbReference type="PANTHER" id="PTHR43771">
    <property type="entry name" value="PHOSPHOMANNOMUTASE"/>
    <property type="match status" value="1"/>
</dbReference>
<accession>A0A930UFV2</accession>
<reference evidence="14" key="1">
    <citation type="submission" date="2020-10" db="EMBL/GenBank/DDBJ databases">
        <title>An improved Amphimedon queenslandica hologenome assembly reveals how three proteobacterial symbionts can extend the metabolic phenotypic of their marine sponge host.</title>
        <authorList>
            <person name="Degnan B."/>
            <person name="Degnan S."/>
            <person name="Xiang X."/>
        </authorList>
    </citation>
    <scope>NUCLEOTIDE SEQUENCE</scope>
    <source>
        <strain evidence="14">AqS2</strain>
    </source>
</reference>
<dbReference type="GO" id="GO:0046872">
    <property type="term" value="F:metal ion binding"/>
    <property type="evidence" value="ECO:0007669"/>
    <property type="project" value="UniProtKB-KW"/>
</dbReference>
<feature type="domain" description="Alpha-D-phosphohexomutase alpha/beta/alpha" evidence="11">
    <location>
        <begin position="9"/>
        <end position="134"/>
    </location>
</feature>
<sequence length="462" mass="48620">MTAAPDAAIFRAYDIRGVVPGQLNEQAARQVGEALGGQAAAAGMPQILVARDGRLSSPGLAGALAAGIAAMGVEVLDAGMLATPIAYWAAKQHAGGCSAVVTGSHNPKDYNGIKMTLNGLPLAGDEVKEIRAAIVRGPKPAAEAAAVKPLEGVAERYAEAALQGPKLARPVKAVVDCGNGAAGPFYPAILRRLGCEVIEMFCEVDGSFPNHHPDPAVPKNFAAAVARMEAEGAELVLAFDGDGDRLGVWLPDDGIMFPDRVLMLLVRELLARRPGSDIVYDVKCTANLDPFIKEHGGKPRIWLNGHSFMKKEIARLGAPLGGELSGHLYFNEDGWSFDDPLLAAVRLLRLVAAAPSARELFASVPDSCATPEYTVPMPAGADPHAFVARLVAEQDLAGAPRVLTIDGLRADWDDGFGLVRASNTTPSIVLRFEGKDPAARDRIRADFARLIAAADPAVELPF</sequence>
<keyword evidence="8" id="KW-0460">Magnesium</keyword>